<reference evidence="23" key="1">
    <citation type="submission" date="2025-08" db="UniProtKB">
        <authorList>
            <consortium name="RefSeq"/>
        </authorList>
    </citation>
    <scope>IDENTIFICATION</scope>
    <source>
        <tissue evidence="23">Gonad</tissue>
    </source>
</reference>
<keyword evidence="16" id="KW-0175">Coiled coil</keyword>
<dbReference type="RefSeq" id="XP_019627621.1">
    <property type="nucleotide sequence ID" value="XM_019772062.1"/>
</dbReference>
<keyword evidence="18" id="KW-0539">Nucleus</keyword>
<keyword evidence="10" id="KW-0698">rRNA processing</keyword>
<evidence type="ECO:0000313" key="23">
    <source>
        <dbReference type="RefSeq" id="XP_019627621.1"/>
    </source>
</evidence>
<feature type="transmembrane region" description="Helical" evidence="21">
    <location>
        <begin position="240"/>
        <end position="259"/>
    </location>
</feature>
<evidence type="ECO:0000256" key="6">
    <source>
        <dbReference type="ARBA" id="ARBA00008141"/>
    </source>
</evidence>
<dbReference type="PANTHER" id="PTHR13557">
    <property type="entry name" value="COILED-COIL DOMAIN-CONTAINING PROTEIN 86"/>
    <property type="match status" value="1"/>
</dbReference>
<dbReference type="AlphaFoldDB" id="A0A6P4ZD67"/>
<evidence type="ECO:0000256" key="19">
    <source>
        <dbReference type="ARBA" id="ARBA00093307"/>
    </source>
</evidence>
<evidence type="ECO:0000256" key="2">
    <source>
        <dbReference type="ARBA" id="ARBA00004141"/>
    </source>
</evidence>
<keyword evidence="13" id="KW-0130">Cell adhesion</keyword>
<comment type="similarity">
    <text evidence="5">Belongs to the CGR1 family.</text>
</comment>
<keyword evidence="9" id="KW-0690">Ribosome biogenesis</keyword>
<keyword evidence="15 21" id="KW-1133">Transmembrane helix</keyword>
<keyword evidence="14" id="KW-0164">Citrullination</keyword>
<dbReference type="Pfam" id="PF03879">
    <property type="entry name" value="Cgr1"/>
    <property type="match status" value="1"/>
</dbReference>
<proteinExistence type="inferred from homology"/>
<accession>A0A6P4ZD67</accession>
<dbReference type="InterPro" id="IPR026570">
    <property type="entry name" value="CCDC86"/>
</dbReference>
<evidence type="ECO:0000256" key="20">
    <source>
        <dbReference type="SAM" id="MobiDB-lite"/>
    </source>
</evidence>
<dbReference type="OrthoDB" id="10031505at2759"/>
<evidence type="ECO:0000256" key="14">
    <source>
        <dbReference type="ARBA" id="ARBA00022934"/>
    </source>
</evidence>
<feature type="region of interest" description="Disordered" evidence="20">
    <location>
        <begin position="109"/>
        <end position="131"/>
    </location>
</feature>
<organism evidence="22 23">
    <name type="scientific">Branchiostoma belcheri</name>
    <name type="common">Amphioxus</name>
    <dbReference type="NCBI Taxonomy" id="7741"/>
    <lineage>
        <taxon>Eukaryota</taxon>
        <taxon>Metazoa</taxon>
        <taxon>Chordata</taxon>
        <taxon>Cephalochordata</taxon>
        <taxon>Leptocardii</taxon>
        <taxon>Amphioxiformes</taxon>
        <taxon>Branchiostomatidae</taxon>
        <taxon>Branchiostoma</taxon>
    </lineage>
</organism>
<protein>
    <recommendedName>
        <fullName evidence="7">Coiled-coil domain-containing protein 86</fullName>
    </recommendedName>
</protein>
<keyword evidence="8" id="KW-0158">Chromosome</keyword>
<feature type="compositionally biased region" description="Basic and acidic residues" evidence="20">
    <location>
        <begin position="1"/>
        <end position="30"/>
    </location>
</feature>
<dbReference type="InterPro" id="IPR007007">
    <property type="entry name" value="Ninjurin"/>
</dbReference>
<evidence type="ECO:0000256" key="10">
    <source>
        <dbReference type="ARBA" id="ARBA00022552"/>
    </source>
</evidence>
<feature type="transmembrane region" description="Helical" evidence="21">
    <location>
        <begin position="197"/>
        <end position="219"/>
    </location>
</feature>
<comment type="similarity">
    <text evidence="6">Belongs to the ninjurin family.</text>
</comment>
<evidence type="ECO:0000256" key="21">
    <source>
        <dbReference type="SAM" id="Phobius"/>
    </source>
</evidence>
<sequence length="267" mass="30499">MEVQLEREGQDSTGENRDQETDRKAHDRPSNRGGSVGGVPAQTYEAVDGSTVVIPRGKPKSGKFWKTVRSERHSNIKKDKPLRTTWNKKMQQRAERQSIKSFEKELKELKRQQQEEKRKRQEEHKKQKLENERKSEIVQVNILATRPIKDVNLFSLKKTVALALFDITVLAANTAQVKFVRHNYNEEDLGVYRFTMVMLGLSIILLVATAAVLLYMATFNIERDNVYETIGRKAHITNDIIASLVLVITIVNVLVAVFGCEPKAWPS</sequence>
<evidence type="ECO:0000256" key="9">
    <source>
        <dbReference type="ARBA" id="ARBA00022517"/>
    </source>
</evidence>
<dbReference type="KEGG" id="bbel:109472349"/>
<dbReference type="Proteomes" id="UP000515135">
    <property type="component" value="Unplaced"/>
</dbReference>
<evidence type="ECO:0000256" key="4">
    <source>
        <dbReference type="ARBA" id="ARBA00004604"/>
    </source>
</evidence>
<comment type="subcellular location">
    <subcellularLocation>
        <location evidence="3">Chromosome</location>
    </subcellularLocation>
    <subcellularLocation>
        <location evidence="2">Membrane</location>
        <topology evidence="2">Multi-pass membrane protein</topology>
    </subcellularLocation>
    <subcellularLocation>
        <location evidence="4">Nucleus</location>
        <location evidence="4">Nucleolus</location>
    </subcellularLocation>
</comment>
<feature type="region of interest" description="Disordered" evidence="20">
    <location>
        <begin position="1"/>
        <end position="97"/>
    </location>
</feature>
<evidence type="ECO:0000256" key="18">
    <source>
        <dbReference type="ARBA" id="ARBA00023242"/>
    </source>
</evidence>
<evidence type="ECO:0000256" key="15">
    <source>
        <dbReference type="ARBA" id="ARBA00022989"/>
    </source>
</evidence>
<evidence type="ECO:0000256" key="13">
    <source>
        <dbReference type="ARBA" id="ARBA00022889"/>
    </source>
</evidence>
<evidence type="ECO:0000256" key="12">
    <source>
        <dbReference type="ARBA" id="ARBA00022692"/>
    </source>
</evidence>
<dbReference type="Pfam" id="PF04923">
    <property type="entry name" value="Ninjurin"/>
    <property type="match status" value="1"/>
</dbReference>
<dbReference type="GO" id="GO:0006364">
    <property type="term" value="P:rRNA processing"/>
    <property type="evidence" value="ECO:0007669"/>
    <property type="project" value="UniProtKB-KW"/>
</dbReference>
<dbReference type="GO" id="GO:0042246">
    <property type="term" value="P:tissue regeneration"/>
    <property type="evidence" value="ECO:0007669"/>
    <property type="project" value="InterPro"/>
</dbReference>
<evidence type="ECO:0000256" key="11">
    <source>
        <dbReference type="ARBA" id="ARBA00022553"/>
    </source>
</evidence>
<comment type="function">
    <text evidence="19">Required for proper chromosome segregation during mitosis and error-free mitotic progression.</text>
</comment>
<evidence type="ECO:0000256" key="8">
    <source>
        <dbReference type="ARBA" id="ARBA00022454"/>
    </source>
</evidence>
<evidence type="ECO:0000256" key="5">
    <source>
        <dbReference type="ARBA" id="ARBA00007869"/>
    </source>
</evidence>
<evidence type="ECO:0000256" key="3">
    <source>
        <dbReference type="ARBA" id="ARBA00004286"/>
    </source>
</evidence>
<keyword evidence="17 21" id="KW-0472">Membrane</keyword>
<keyword evidence="12 21" id="KW-0812">Transmembrane</keyword>
<name>A0A6P4ZD67_BRABE</name>
<evidence type="ECO:0000256" key="17">
    <source>
        <dbReference type="ARBA" id="ARBA00023136"/>
    </source>
</evidence>
<evidence type="ECO:0000313" key="22">
    <source>
        <dbReference type="Proteomes" id="UP000515135"/>
    </source>
</evidence>
<keyword evidence="11" id="KW-0597">Phosphoprotein</keyword>
<dbReference type="GO" id="GO:0005730">
    <property type="term" value="C:nucleolus"/>
    <property type="evidence" value="ECO:0007669"/>
    <property type="project" value="UniProtKB-SubCell"/>
</dbReference>
<dbReference type="PANTHER" id="PTHR13557:SF1">
    <property type="entry name" value="COILED-COIL DOMAIN-CONTAINING PROTEIN 86"/>
    <property type="match status" value="1"/>
</dbReference>
<dbReference type="GO" id="GO:0016020">
    <property type="term" value="C:membrane"/>
    <property type="evidence" value="ECO:0007669"/>
    <property type="project" value="UniProtKB-SubCell"/>
</dbReference>
<comment type="function">
    <text evidence="1">Involved in nucleolar integrity and required for processing of the pre-rRNA for the 60S ribosome subunit.</text>
</comment>
<evidence type="ECO:0000256" key="7">
    <source>
        <dbReference type="ARBA" id="ARBA00016738"/>
    </source>
</evidence>
<dbReference type="GO" id="GO:0005694">
    <property type="term" value="C:chromosome"/>
    <property type="evidence" value="ECO:0007669"/>
    <property type="project" value="UniProtKB-SubCell"/>
</dbReference>
<gene>
    <name evidence="23" type="primary">LOC109472349</name>
</gene>
<keyword evidence="22" id="KW-1185">Reference proteome</keyword>
<feature type="compositionally biased region" description="Basic and acidic residues" evidence="20">
    <location>
        <begin position="68"/>
        <end position="82"/>
    </location>
</feature>
<dbReference type="InterPro" id="IPR005579">
    <property type="entry name" value="Cgr1-like"/>
</dbReference>
<dbReference type="GeneID" id="109472349"/>
<evidence type="ECO:0000256" key="1">
    <source>
        <dbReference type="ARBA" id="ARBA00004090"/>
    </source>
</evidence>
<evidence type="ECO:0000256" key="16">
    <source>
        <dbReference type="ARBA" id="ARBA00023054"/>
    </source>
</evidence>
<dbReference type="GO" id="GO:0007155">
    <property type="term" value="P:cell adhesion"/>
    <property type="evidence" value="ECO:0007669"/>
    <property type="project" value="UniProtKB-KW"/>
</dbReference>